<feature type="compositionally biased region" description="Basic residues" evidence="1">
    <location>
        <begin position="114"/>
        <end position="125"/>
    </location>
</feature>
<protein>
    <submittedName>
        <fullName evidence="2">Uncharacterized protein</fullName>
    </submittedName>
</protein>
<feature type="region of interest" description="Disordered" evidence="1">
    <location>
        <begin position="16"/>
        <end position="61"/>
    </location>
</feature>
<dbReference type="EMBL" id="KY363465">
    <property type="protein sequence ID" value="AQT25292.1"/>
    <property type="molecule type" value="Genomic_DNA"/>
</dbReference>
<organism evidence="2 3">
    <name type="scientific">Providencia phage vB_PreS_PR1</name>
    <dbReference type="NCBI Taxonomy" id="1931407"/>
    <lineage>
        <taxon>Viruses</taxon>
        <taxon>Duplodnaviria</taxon>
        <taxon>Heunggongvirae</taxon>
        <taxon>Uroviricota</taxon>
        <taxon>Caudoviricetes</taxon>
        <taxon>Demerecviridae</taxon>
        <taxon>Priunavirus</taxon>
        <taxon>Priunavirus PR1</taxon>
    </lineage>
</organism>
<feature type="region of interest" description="Disordered" evidence="1">
    <location>
        <begin position="87"/>
        <end position="125"/>
    </location>
</feature>
<accession>A0A1S6KV43</accession>
<evidence type="ECO:0000313" key="2">
    <source>
        <dbReference type="EMBL" id="AQT25292.1"/>
    </source>
</evidence>
<dbReference type="Pfam" id="PF22887">
    <property type="entry name" value="DUF7022"/>
    <property type="match status" value="1"/>
</dbReference>
<name>A0A1S6KV43_9CAUD</name>
<feature type="compositionally biased region" description="Basic and acidic residues" evidence="1">
    <location>
        <begin position="87"/>
        <end position="113"/>
    </location>
</feature>
<sequence length="125" mass="14548">MAKAPKKAVEVKVDTKAITTQKNRERRLARHLKAHPNDVQSKDGFKGTARSKPKSKGNFPDAKVWIVDEAGNKELFVSESKFAKHEEVWETTRRIRDEEKRAKALKEKDNEKRQTRRRQKPSRKA</sequence>
<keyword evidence="3" id="KW-1185">Reference proteome</keyword>
<evidence type="ECO:0000313" key="3">
    <source>
        <dbReference type="Proteomes" id="UP000222417"/>
    </source>
</evidence>
<proteinExistence type="predicted"/>
<dbReference type="Proteomes" id="UP000222417">
    <property type="component" value="Segment"/>
</dbReference>
<dbReference type="OrthoDB" id="29315at10239"/>
<feature type="compositionally biased region" description="Basic residues" evidence="1">
    <location>
        <begin position="24"/>
        <end position="34"/>
    </location>
</feature>
<gene>
    <name evidence="2" type="ORF">PR1_94</name>
</gene>
<evidence type="ECO:0000256" key="1">
    <source>
        <dbReference type="SAM" id="MobiDB-lite"/>
    </source>
</evidence>
<reference evidence="2 3" key="1">
    <citation type="submission" date="2016-12" db="EMBL/GenBank/DDBJ databases">
        <title>Providencia rettgeri phage vB-PreS_PR1 - a deep-branching member of the T5-like siphoviruses.</title>
        <authorList>
            <person name="Oliveira H."/>
            <person name="Pinto G."/>
            <person name="Hendrix H."/>
            <person name="Noben J.-P."/>
            <person name="Gawor J."/>
            <person name="Lobocka M."/>
            <person name="Lavigne R."/>
            <person name="Azeredo J."/>
        </authorList>
    </citation>
    <scope>NUCLEOTIDE SEQUENCE [LARGE SCALE GENOMIC DNA]</scope>
</reference>
<dbReference type="InterPro" id="IPR054287">
    <property type="entry name" value="DUF7022"/>
</dbReference>